<sequence>MSAAIIVLATAVLLLSGCSSNGVPAASADGRIIPIRLSEEEQQVLATVGVDGMDYFGFHMSLPKASLPRKESRDAHYWVDYYHNGTDKKYRCSSSTAVSLIGGYHPFDTAILLVSENIIAFQYIIKWLLVSEHKTRVELTLLNLPDHV</sequence>
<dbReference type="Proteomes" id="UP001071230">
    <property type="component" value="Unassembled WGS sequence"/>
</dbReference>
<accession>A0A8S0WQ16</accession>
<evidence type="ECO:0008006" key="5">
    <source>
        <dbReference type="Google" id="ProtNLM"/>
    </source>
</evidence>
<keyword evidence="4" id="KW-1185">Reference proteome</keyword>
<organism evidence="2">
    <name type="scientific">Acididesulfobacillus acetoxydans</name>
    <dbReference type="NCBI Taxonomy" id="1561005"/>
    <lineage>
        <taxon>Bacteria</taxon>
        <taxon>Bacillati</taxon>
        <taxon>Bacillota</taxon>
        <taxon>Clostridia</taxon>
        <taxon>Eubacteriales</taxon>
        <taxon>Peptococcaceae</taxon>
        <taxon>Acididesulfobacillus</taxon>
    </lineage>
</organism>
<protein>
    <recommendedName>
        <fullName evidence="5">Lipoprotein</fullName>
    </recommendedName>
</protein>
<evidence type="ECO:0000313" key="3">
    <source>
        <dbReference type="EMBL" id="CEJ08441.1"/>
    </source>
</evidence>
<evidence type="ECO:0000313" key="2">
    <source>
        <dbReference type="EMBL" id="CAA7602324.1"/>
    </source>
</evidence>
<feature type="signal peptide" evidence="1">
    <location>
        <begin position="1"/>
        <end position="25"/>
    </location>
</feature>
<evidence type="ECO:0000256" key="1">
    <source>
        <dbReference type="SAM" id="SignalP"/>
    </source>
</evidence>
<proteinExistence type="predicted"/>
<dbReference type="EMBL" id="LR746496">
    <property type="protein sequence ID" value="CAA7602324.1"/>
    <property type="molecule type" value="Genomic_DNA"/>
</dbReference>
<evidence type="ECO:0000313" key="4">
    <source>
        <dbReference type="Proteomes" id="UP001071230"/>
    </source>
</evidence>
<gene>
    <name evidence="3" type="ORF">DEACI_2917</name>
    <name evidence="2" type="ORF">DEACI_2998</name>
</gene>
<dbReference type="Proteomes" id="UP000836597">
    <property type="component" value="Chromosome"/>
</dbReference>
<dbReference type="EMBL" id="CDGJ01000081">
    <property type="protein sequence ID" value="CEJ08441.1"/>
    <property type="molecule type" value="Genomic_DNA"/>
</dbReference>
<reference evidence="2" key="2">
    <citation type="submission" date="2020-01" db="EMBL/GenBank/DDBJ databases">
        <authorList>
            <person name="Hornung B."/>
        </authorList>
    </citation>
    <scope>NUCLEOTIDE SEQUENCE</scope>
    <source>
        <strain evidence="2">PacBioINE</strain>
    </source>
</reference>
<dbReference type="KEGG" id="aacx:DEACI_2998"/>
<keyword evidence="1" id="KW-0732">Signal</keyword>
<name>A0A8S0WQ16_9FIRM</name>
<feature type="chain" id="PRO_5039388058" description="Lipoprotein" evidence="1">
    <location>
        <begin position="26"/>
        <end position="148"/>
    </location>
</feature>
<reference evidence="3" key="1">
    <citation type="submission" date="2014-11" db="EMBL/GenBank/DDBJ databases">
        <authorList>
            <person name="Hornung B.V."/>
        </authorList>
    </citation>
    <scope>NUCLEOTIDE SEQUENCE</scope>
    <source>
        <strain evidence="3">INE</strain>
    </source>
</reference>
<dbReference type="AlphaFoldDB" id="A0A8S0WQ16"/>